<dbReference type="STRING" id="1276538.A0A1X7RJ06"/>
<feature type="compositionally biased region" description="Basic and acidic residues" evidence="1">
    <location>
        <begin position="233"/>
        <end position="243"/>
    </location>
</feature>
<feature type="compositionally biased region" description="Basic and acidic residues" evidence="1">
    <location>
        <begin position="474"/>
        <end position="486"/>
    </location>
</feature>
<feature type="compositionally biased region" description="Basic and acidic residues" evidence="1">
    <location>
        <begin position="336"/>
        <end position="352"/>
    </location>
</feature>
<accession>A0A1X7RJ06</accession>
<proteinExistence type="predicted"/>
<dbReference type="AlphaFoldDB" id="A0A1X7RJ06"/>
<evidence type="ECO:0000313" key="3">
    <source>
        <dbReference type="Proteomes" id="UP000215127"/>
    </source>
</evidence>
<feature type="compositionally biased region" description="Low complexity" evidence="1">
    <location>
        <begin position="507"/>
        <end position="517"/>
    </location>
</feature>
<protein>
    <submittedName>
        <fullName evidence="2">Uncharacterized protein</fullName>
    </submittedName>
</protein>
<organism evidence="2 3">
    <name type="scientific">Zymoseptoria tritici (strain ST99CH_3D7)</name>
    <dbReference type="NCBI Taxonomy" id="1276538"/>
    <lineage>
        <taxon>Eukaryota</taxon>
        <taxon>Fungi</taxon>
        <taxon>Dikarya</taxon>
        <taxon>Ascomycota</taxon>
        <taxon>Pezizomycotina</taxon>
        <taxon>Dothideomycetes</taxon>
        <taxon>Dothideomycetidae</taxon>
        <taxon>Mycosphaerellales</taxon>
        <taxon>Mycosphaerellaceae</taxon>
        <taxon>Zymoseptoria</taxon>
    </lineage>
</organism>
<feature type="compositionally biased region" description="Basic and acidic residues" evidence="1">
    <location>
        <begin position="533"/>
        <end position="576"/>
    </location>
</feature>
<dbReference type="EMBL" id="LT853693">
    <property type="protein sequence ID" value="SMQ47398.1"/>
    <property type="molecule type" value="Genomic_DNA"/>
</dbReference>
<gene>
    <name evidence="2" type="ORF">ZT3D7_G2546</name>
</gene>
<keyword evidence="3" id="KW-1185">Reference proteome</keyword>
<evidence type="ECO:0000313" key="2">
    <source>
        <dbReference type="EMBL" id="SMQ47398.1"/>
    </source>
</evidence>
<reference evidence="2 3" key="1">
    <citation type="submission" date="2016-06" db="EMBL/GenBank/DDBJ databases">
        <authorList>
            <person name="Kjaerup R.B."/>
            <person name="Dalgaard T.S."/>
            <person name="Juul-Madsen H.R."/>
        </authorList>
    </citation>
    <scope>NUCLEOTIDE SEQUENCE [LARGE SCALE GENOMIC DNA]</scope>
</reference>
<feature type="compositionally biased region" description="Basic and acidic residues" evidence="1">
    <location>
        <begin position="197"/>
        <end position="216"/>
    </location>
</feature>
<feature type="compositionally biased region" description="Basic and acidic residues" evidence="1">
    <location>
        <begin position="291"/>
        <end position="305"/>
    </location>
</feature>
<evidence type="ECO:0000256" key="1">
    <source>
        <dbReference type="SAM" id="MobiDB-lite"/>
    </source>
</evidence>
<feature type="region of interest" description="Disordered" evidence="1">
    <location>
        <begin position="451"/>
        <end position="660"/>
    </location>
</feature>
<feature type="compositionally biased region" description="Polar residues" evidence="1">
    <location>
        <begin position="313"/>
        <end position="326"/>
    </location>
</feature>
<name>A0A1X7RJ06_ZYMT9</name>
<feature type="region of interest" description="Disordered" evidence="1">
    <location>
        <begin position="186"/>
        <end position="426"/>
    </location>
</feature>
<dbReference type="Proteomes" id="UP000215127">
    <property type="component" value="Chromosome 2"/>
</dbReference>
<feature type="region of interest" description="Disordered" evidence="1">
    <location>
        <begin position="135"/>
        <end position="165"/>
    </location>
</feature>
<feature type="compositionally biased region" description="Pro residues" evidence="1">
    <location>
        <begin position="278"/>
        <end position="287"/>
    </location>
</feature>
<sequence>MAAATDAPAAPPKWKPTADEQADLDAMNAAITRMQKHTPKDPYVLEIPQDVEPRYHHPHPATRRQWLDKTPFVDGEHEITQYQTFHFYEHGKEMYVLHSSRREERASNLSTRPAANAMGSAAPKKKITLDAYKKKQNGVGSTPELKATKASDALAKQAAVKGPIERVKAETEEMLAAVAEDEVLTGKKGNGAAPPNDLKRKREGMGAVKKPDDNKGARGPVEVAEPAVKKAKLSGERAVEDRNGVNGSRLARAGHEKTGKSPVAPEENGLPPRMVSPEYPPAMPPRLSPGMEERPKPKKAEDLPLPKRLTPNMPDNISKSLQAREQSSAAPVVKSASKEKGRMSPIRKEASKITKHKSPVPRNGFRAGSNSPIKRPSAQERGRPTSSMAQDKNAELSQDDEIAVGRARNSRKAVSPQSTTPSKYSLMVKMKYKKAHAMDIARMLKMRPAPKKIMLPSPPLTAKSVENGESTLKPAEKTNGERKEATATKGVAQRVGPAAARKKREAAALQAEKQAALDNSASVAKSVAMDKQASQDKRPAHEKPMSGEKRQLPDDEKRESPTKRKKLEGPEARKEATSPVPRDPDSPAGQHKSHLQATPTARNNLLAVHMARDKSQDSNSTPTPSAPSSTPHLTSQPTGQARPPSSAPVIKTPRQQAWETEQRRLETLGRDLKHASTAHLHPTPSSDPSTIPHTDQKLAAVKAVESFLCYLLAFTCADEAAIAAEPRQAPPGHLWRSLLGFYGFVRRNSESFPLLFGLASSLGVVFSSRIVEIATQLPTEPGATSKILEFSALLQRAASDAESKFDMDVLQEQFPRAWSQRARKPLPSRERLEPGKLGGSFRLPFGVATSPIRAARAGHLILQEWMEKEGVAYELKLKLKPE</sequence>
<feature type="compositionally biased region" description="Low complexity" evidence="1">
    <location>
        <begin position="618"/>
        <end position="635"/>
    </location>
</feature>
<feature type="region of interest" description="Disordered" evidence="1">
    <location>
        <begin position="1"/>
        <end position="23"/>
    </location>
</feature>